<reference evidence="1" key="1">
    <citation type="submission" date="2014-11" db="EMBL/GenBank/DDBJ databases">
        <authorList>
            <person name="Amaro Gonzalez C."/>
        </authorList>
    </citation>
    <scope>NUCLEOTIDE SEQUENCE</scope>
</reference>
<organism evidence="1">
    <name type="scientific">Anguilla anguilla</name>
    <name type="common">European freshwater eel</name>
    <name type="synonym">Muraena anguilla</name>
    <dbReference type="NCBI Taxonomy" id="7936"/>
    <lineage>
        <taxon>Eukaryota</taxon>
        <taxon>Metazoa</taxon>
        <taxon>Chordata</taxon>
        <taxon>Craniata</taxon>
        <taxon>Vertebrata</taxon>
        <taxon>Euteleostomi</taxon>
        <taxon>Actinopterygii</taxon>
        <taxon>Neopterygii</taxon>
        <taxon>Teleostei</taxon>
        <taxon>Anguilliformes</taxon>
        <taxon>Anguillidae</taxon>
        <taxon>Anguilla</taxon>
    </lineage>
</organism>
<evidence type="ECO:0000313" key="1">
    <source>
        <dbReference type="EMBL" id="JAH34980.1"/>
    </source>
</evidence>
<protein>
    <submittedName>
        <fullName evidence="1">Uncharacterized protein</fullName>
    </submittedName>
</protein>
<name>A0A0E9S2T8_ANGAN</name>
<accession>A0A0E9S2T8</accession>
<proteinExistence type="predicted"/>
<dbReference type="AlphaFoldDB" id="A0A0E9S2T8"/>
<dbReference type="EMBL" id="GBXM01073597">
    <property type="protein sequence ID" value="JAH34980.1"/>
    <property type="molecule type" value="Transcribed_RNA"/>
</dbReference>
<reference evidence="1" key="2">
    <citation type="journal article" date="2015" name="Fish Shellfish Immunol.">
        <title>Early steps in the European eel (Anguilla anguilla)-Vibrio vulnificus interaction in the gills: Role of the RtxA13 toxin.</title>
        <authorList>
            <person name="Callol A."/>
            <person name="Pajuelo D."/>
            <person name="Ebbesson L."/>
            <person name="Teles M."/>
            <person name="MacKenzie S."/>
            <person name="Amaro C."/>
        </authorList>
    </citation>
    <scope>NUCLEOTIDE SEQUENCE</scope>
</reference>
<sequence>MQEAFYPLSQTRFVTSKHPALTEKVKGFSINP</sequence>